<evidence type="ECO:0000313" key="1">
    <source>
        <dbReference type="EMBL" id="PPJ57603.1"/>
    </source>
</evidence>
<accession>A0A2S6CD21</accession>
<protein>
    <recommendedName>
        <fullName evidence="3">Serine protease</fullName>
    </recommendedName>
</protein>
<evidence type="ECO:0000313" key="2">
    <source>
        <dbReference type="Proteomes" id="UP000237631"/>
    </source>
</evidence>
<evidence type="ECO:0008006" key="3">
    <source>
        <dbReference type="Google" id="ProtNLM"/>
    </source>
</evidence>
<dbReference type="EMBL" id="PNEN01000489">
    <property type="protein sequence ID" value="PPJ57603.1"/>
    <property type="molecule type" value="Genomic_DNA"/>
</dbReference>
<keyword evidence="2" id="KW-1185">Reference proteome</keyword>
<dbReference type="Gene3D" id="2.40.10.10">
    <property type="entry name" value="Trypsin-like serine proteases"/>
    <property type="match status" value="2"/>
</dbReference>
<dbReference type="Proteomes" id="UP000237631">
    <property type="component" value="Unassembled WGS sequence"/>
</dbReference>
<name>A0A2S6CD21_9PEZI</name>
<dbReference type="SUPFAM" id="SSF50494">
    <property type="entry name" value="Trypsin-like serine proteases"/>
    <property type="match status" value="1"/>
</dbReference>
<dbReference type="OrthoDB" id="3636406at2759"/>
<dbReference type="InterPro" id="IPR043504">
    <property type="entry name" value="Peptidase_S1_PA_chymotrypsin"/>
</dbReference>
<dbReference type="InterPro" id="IPR009003">
    <property type="entry name" value="Peptidase_S1_PA"/>
</dbReference>
<gene>
    <name evidence="1" type="ORF">CBER1_04803</name>
</gene>
<organism evidence="1 2">
    <name type="scientific">Cercospora berteroae</name>
    <dbReference type="NCBI Taxonomy" id="357750"/>
    <lineage>
        <taxon>Eukaryota</taxon>
        <taxon>Fungi</taxon>
        <taxon>Dikarya</taxon>
        <taxon>Ascomycota</taxon>
        <taxon>Pezizomycotina</taxon>
        <taxon>Dothideomycetes</taxon>
        <taxon>Dothideomycetidae</taxon>
        <taxon>Mycosphaerellales</taxon>
        <taxon>Mycosphaerellaceae</taxon>
        <taxon>Cercospora</taxon>
    </lineage>
</organism>
<dbReference type="AlphaFoldDB" id="A0A2S6CD21"/>
<proteinExistence type="predicted"/>
<comment type="caution">
    <text evidence="1">The sequence shown here is derived from an EMBL/GenBank/DDBJ whole genome shotgun (WGS) entry which is preliminary data.</text>
</comment>
<sequence length="636" mass="70307">MPIIYRPGKPNSKDYVPLKNLPLDWDGNRVEISETNLHTQRAASAVCTFVKKTYLAHQPGKHIYQLQSKRTFEQKLRDGAVYDAKQKQDILIKLFDLNEQEKIDAKKELAGFNEWAKPTTSVAAKFSRQIVPGVSTGFSIGENLVVTAGHCVIDAKGDDPITDHHAVFDDYDDPTAQKPSPFQPSMKVGDWARKGLSYDCAVIELVGKDDATLGKMRLRQSPVRTGIEVSLIGSPRGLPLKCSRGGRILEAMDLKWPDPANQPARQPELKTGPAENATFTADVDIFPGNSGGPSVQTAAPSDVVGITRSGMNFPFSDSSFSSSKSPPGRLTNEWARTKVLTKQAIADAKALGFPLDKHGTRLGADIDASWLYGYEGVRLSDDAKCLYQHRVIADSAVISNLNRFTRVDALSYFTSSLAKFRNAPQSDVPRGQVSLSIKLQQWPDGQSMGFVCGLQLRINHRTKSFDSDVINALPSGWLDWYTETAWHYHDKDPPVQPPRKLFPLDPGSIPHGACHSEMGIADWQSIELIRLDKQAWDDTPADLGDRASLSLNLQYKRLADTSGKQLWGVEVFAFDLDLRLDTKKDDQGMNTNSLIGVIGKVSPDPMRADDHSMDERFIWKGPKAPGQILPKVAQFV</sequence>
<reference evidence="2" key="1">
    <citation type="journal article" date="2017" name="bioRxiv">
        <title>Conservation of a gene cluster reveals novel cercosporin biosynthetic mechanisms and extends production to the genus Colletotrichum.</title>
        <authorList>
            <person name="de Jonge R."/>
            <person name="Ebert M.K."/>
            <person name="Huitt-Roehl C.R."/>
            <person name="Pal P."/>
            <person name="Suttle J.C."/>
            <person name="Spanner R.E."/>
            <person name="Neubauer J.D."/>
            <person name="Jurick W.M.II."/>
            <person name="Stott K.A."/>
            <person name="Secor G.A."/>
            <person name="Thomma B.P.H.J."/>
            <person name="Van de Peer Y."/>
            <person name="Townsend C.A."/>
            <person name="Bolton M.D."/>
        </authorList>
    </citation>
    <scope>NUCLEOTIDE SEQUENCE [LARGE SCALE GENOMIC DNA]</scope>
    <source>
        <strain evidence="2">CBS538.71</strain>
    </source>
</reference>
<dbReference type="Pfam" id="PF13365">
    <property type="entry name" value="Trypsin_2"/>
    <property type="match status" value="1"/>
</dbReference>